<accession>A0A9P4K2C2</accession>
<sequence length="105" mass="11309">MGTAQGWRWLCWLCCYFLGSRERGPYSTRCLLREGASSNRSTQSILYELLSVLVTVLATVPVPGTSLGGRKRVRQACLHVTATTGRTVPCSGCGARLDSTLPASS</sequence>
<keyword evidence="2" id="KW-1185">Reference proteome</keyword>
<reference evidence="2" key="1">
    <citation type="journal article" date="2020" name="Stud. Mycol.">
        <title>101 Dothideomycetes genomes: A test case for predicting lifestyles and emergence of pathogens.</title>
        <authorList>
            <person name="Haridas S."/>
            <person name="Albert R."/>
            <person name="Binder M."/>
            <person name="Bloem J."/>
            <person name="LaButti K."/>
            <person name="Salamov A."/>
            <person name="Andreopoulos B."/>
            <person name="Baker S."/>
            <person name="Barry K."/>
            <person name="Bills G."/>
            <person name="Bluhm B."/>
            <person name="Cannon C."/>
            <person name="Castanera R."/>
            <person name="Culley D."/>
            <person name="Daum C."/>
            <person name="Ezra D."/>
            <person name="Gonzalez J."/>
            <person name="Henrissat B."/>
            <person name="Kuo A."/>
            <person name="Liang C."/>
            <person name="Lipzen A."/>
            <person name="Lutzoni F."/>
            <person name="Magnuson J."/>
            <person name="Mondo S."/>
            <person name="Nolan M."/>
            <person name="Ohm R."/>
            <person name="Pangilinan J."/>
            <person name="Park H.-J."/>
            <person name="Ramirez L."/>
            <person name="Alfaro M."/>
            <person name="Sun H."/>
            <person name="Tritt A."/>
            <person name="Yoshinaga Y."/>
            <person name="Zwiers L.-H."/>
            <person name="Turgeon B."/>
            <person name="Goodwin S."/>
            <person name="Spatafora J."/>
            <person name="Crous P."/>
            <person name="Grigoriev I."/>
        </authorList>
    </citation>
    <scope>NUCLEOTIDE SEQUENCE [LARGE SCALE GENOMIC DNA]</scope>
    <source>
        <strain evidence="2">CBS 304.66</strain>
    </source>
</reference>
<dbReference type="Proteomes" id="UP000800093">
    <property type="component" value="Unassembled WGS sequence"/>
</dbReference>
<proteinExistence type="predicted"/>
<organism evidence="1 2">
    <name type="scientific">Lojkania enalia</name>
    <dbReference type="NCBI Taxonomy" id="147567"/>
    <lineage>
        <taxon>Eukaryota</taxon>
        <taxon>Fungi</taxon>
        <taxon>Dikarya</taxon>
        <taxon>Ascomycota</taxon>
        <taxon>Pezizomycotina</taxon>
        <taxon>Dothideomycetes</taxon>
        <taxon>Pleosporomycetidae</taxon>
        <taxon>Pleosporales</taxon>
        <taxon>Pleosporales incertae sedis</taxon>
        <taxon>Lojkania</taxon>
    </lineage>
</organism>
<gene>
    <name evidence="1" type="ORF">CC78DRAFT_388927</name>
</gene>
<protein>
    <submittedName>
        <fullName evidence="1">Uncharacterized protein</fullName>
    </submittedName>
</protein>
<evidence type="ECO:0000313" key="2">
    <source>
        <dbReference type="Proteomes" id="UP000800093"/>
    </source>
</evidence>
<evidence type="ECO:0000313" key="1">
    <source>
        <dbReference type="EMBL" id="KAF2260616.1"/>
    </source>
</evidence>
<dbReference type="EMBL" id="ML986676">
    <property type="protein sequence ID" value="KAF2260616.1"/>
    <property type="molecule type" value="Genomic_DNA"/>
</dbReference>
<dbReference type="AlphaFoldDB" id="A0A9P4K2C2"/>
<name>A0A9P4K2C2_9PLEO</name>
<comment type="caution">
    <text evidence="1">The sequence shown here is derived from an EMBL/GenBank/DDBJ whole genome shotgun (WGS) entry which is preliminary data.</text>
</comment>